<feature type="transmembrane region" description="Helical" evidence="8">
    <location>
        <begin position="406"/>
        <end position="426"/>
    </location>
</feature>
<dbReference type="KEGG" id="mlr:MELLADRAFT_94077"/>
<feature type="compositionally biased region" description="Polar residues" evidence="7">
    <location>
        <begin position="173"/>
        <end position="182"/>
    </location>
</feature>
<dbReference type="HOGENOM" id="CLU_478237_0_0_1"/>
<feature type="transmembrane region" description="Helical" evidence="8">
    <location>
        <begin position="438"/>
        <end position="461"/>
    </location>
</feature>
<dbReference type="GO" id="GO:0016020">
    <property type="term" value="C:membrane"/>
    <property type="evidence" value="ECO:0007669"/>
    <property type="project" value="UniProtKB-SubCell"/>
</dbReference>
<keyword evidence="4 8" id="KW-0812">Transmembrane</keyword>
<comment type="similarity">
    <text evidence="2">Belongs to the Ca(2+):cation antiporter (CaCA) (TC 2.A.19) family.</text>
</comment>
<dbReference type="Pfam" id="PF01699">
    <property type="entry name" value="Na_Ca_ex"/>
    <property type="match status" value="1"/>
</dbReference>
<evidence type="ECO:0000256" key="3">
    <source>
        <dbReference type="ARBA" id="ARBA00022448"/>
    </source>
</evidence>
<keyword evidence="6 8" id="KW-0472">Membrane</keyword>
<feature type="transmembrane region" description="Helical" evidence="8">
    <location>
        <begin position="350"/>
        <end position="368"/>
    </location>
</feature>
<dbReference type="Gene3D" id="1.20.1420.30">
    <property type="entry name" value="NCX, central ion-binding region"/>
    <property type="match status" value="1"/>
</dbReference>
<accession>F4S6B2</accession>
<evidence type="ECO:0000256" key="8">
    <source>
        <dbReference type="SAM" id="Phobius"/>
    </source>
</evidence>
<dbReference type="OrthoDB" id="2504511at2759"/>
<keyword evidence="3" id="KW-0813">Transport</keyword>
<dbReference type="InterPro" id="IPR051359">
    <property type="entry name" value="CaCA_antiporter"/>
</dbReference>
<dbReference type="InterPro" id="IPR044880">
    <property type="entry name" value="NCX_ion-bd_dom_sf"/>
</dbReference>
<dbReference type="GO" id="GO:0006874">
    <property type="term" value="P:intracellular calcium ion homeostasis"/>
    <property type="evidence" value="ECO:0007669"/>
    <property type="project" value="TreeGrafter"/>
</dbReference>
<feature type="transmembrane region" description="Helical" evidence="8">
    <location>
        <begin position="545"/>
        <end position="563"/>
    </location>
</feature>
<evidence type="ECO:0000256" key="2">
    <source>
        <dbReference type="ARBA" id="ARBA00008170"/>
    </source>
</evidence>
<evidence type="ECO:0000313" key="11">
    <source>
        <dbReference type="Proteomes" id="UP000001072"/>
    </source>
</evidence>
<dbReference type="InParanoid" id="F4S6B2"/>
<evidence type="ECO:0000256" key="4">
    <source>
        <dbReference type="ARBA" id="ARBA00022692"/>
    </source>
</evidence>
<evidence type="ECO:0000313" key="10">
    <source>
        <dbReference type="EMBL" id="EGF99829.1"/>
    </source>
</evidence>
<evidence type="ECO:0000259" key="9">
    <source>
        <dbReference type="Pfam" id="PF01699"/>
    </source>
</evidence>
<feature type="transmembrane region" description="Helical" evidence="8">
    <location>
        <begin position="512"/>
        <end position="533"/>
    </location>
</feature>
<dbReference type="RefSeq" id="XP_007416920.1">
    <property type="nucleotide sequence ID" value="XM_007416858.1"/>
</dbReference>
<evidence type="ECO:0000256" key="6">
    <source>
        <dbReference type="ARBA" id="ARBA00023136"/>
    </source>
</evidence>
<dbReference type="PANTHER" id="PTHR12266">
    <property type="entry name" value="NA+/CA2+ K+ INDEPENDENT EXCHANGER"/>
    <property type="match status" value="1"/>
</dbReference>
<feature type="domain" description="Sodium/calcium exchanger membrane region" evidence="9">
    <location>
        <begin position="410"/>
        <end position="560"/>
    </location>
</feature>
<dbReference type="VEuPathDB" id="FungiDB:MELLADRAFT_94077"/>
<organism evidence="11">
    <name type="scientific">Melampsora larici-populina (strain 98AG31 / pathotype 3-4-7)</name>
    <name type="common">Poplar leaf rust fungus</name>
    <dbReference type="NCBI Taxonomy" id="747676"/>
    <lineage>
        <taxon>Eukaryota</taxon>
        <taxon>Fungi</taxon>
        <taxon>Dikarya</taxon>
        <taxon>Basidiomycota</taxon>
        <taxon>Pucciniomycotina</taxon>
        <taxon>Pucciniomycetes</taxon>
        <taxon>Pucciniales</taxon>
        <taxon>Melampsoraceae</taxon>
        <taxon>Melampsora</taxon>
    </lineage>
</organism>
<gene>
    <name evidence="10" type="ORF">MELLADRAFT_94077</name>
</gene>
<keyword evidence="5 8" id="KW-1133">Transmembrane helix</keyword>
<name>F4S6B2_MELLP</name>
<sequence>MISFLHHSSSLSVAFGSKAHLALAFFHHRTLDAFSPIDRFLETLIACKCEPHQDLEVMPCHVGTRSSQQFTIRPPVHRPSFLSAIEYHEMLSELKKIPSQPDTGFLPRRRGSRSLGEMDFDRVAISRSIHSTPSSPTDCPSHSTPIDFFNYSLNQSCPSQRSLPNTRREATNPEPSSAHSDISCNATLDHLTSPTRSQITNETDPALGAPIVKQDVMRSNSFDSELPRASQSEIRMKTITRRIFKIMFPMTENFWEKSLLAKIVGVSSLPAVILFNLTLPVVRTDQTEANEDVQISMIGEGAIGELGDEENRVGQVPRIQITTADSIKSRRSTEELMEDVKLGEEQIMKFLRVVQVIIAPIFCVIVFWPENQTEKDYQIYMGGAGIIGLLSGTLFGLIGDRWRGMYMCLAMVGFAVSIAWISTIINEVVGVLECIGKILGLSNAIVGLTIFAIGNSLTDLISNLTMGRMGFQVMAISACYGSPLLNLLLGVGLSSTYLIGISESQGPYVIDFPLTLIVSAIGLLFILSATLIFVPLNGFRIDRRWGFTLIFSYLVIFSINILVELRTSTD</sequence>
<evidence type="ECO:0000256" key="1">
    <source>
        <dbReference type="ARBA" id="ARBA00004141"/>
    </source>
</evidence>
<feature type="region of interest" description="Disordered" evidence="7">
    <location>
        <begin position="159"/>
        <end position="182"/>
    </location>
</feature>
<comment type="subcellular location">
    <subcellularLocation>
        <location evidence="1">Membrane</location>
        <topology evidence="1">Multi-pass membrane protein</topology>
    </subcellularLocation>
</comment>
<feature type="transmembrane region" description="Helical" evidence="8">
    <location>
        <begin position="473"/>
        <end position="500"/>
    </location>
</feature>
<dbReference type="InterPro" id="IPR004837">
    <property type="entry name" value="NaCa_Exmemb"/>
</dbReference>
<dbReference type="eggNOG" id="KOG2399">
    <property type="taxonomic scope" value="Eukaryota"/>
</dbReference>
<dbReference type="GeneID" id="18936774"/>
<feature type="transmembrane region" description="Helical" evidence="8">
    <location>
        <begin position="380"/>
        <end position="399"/>
    </location>
</feature>
<proteinExistence type="inferred from homology"/>
<evidence type="ECO:0000256" key="5">
    <source>
        <dbReference type="ARBA" id="ARBA00022989"/>
    </source>
</evidence>
<dbReference type="PANTHER" id="PTHR12266:SF0">
    <property type="entry name" value="MITOCHONDRIAL SODIUM_CALCIUM EXCHANGER PROTEIN"/>
    <property type="match status" value="1"/>
</dbReference>
<keyword evidence="11" id="KW-1185">Reference proteome</keyword>
<dbReference type="GO" id="GO:0008324">
    <property type="term" value="F:monoatomic cation transmembrane transporter activity"/>
    <property type="evidence" value="ECO:0007669"/>
    <property type="project" value="TreeGrafter"/>
</dbReference>
<protein>
    <recommendedName>
        <fullName evidence="9">Sodium/calcium exchanger membrane region domain-containing protein</fullName>
    </recommendedName>
</protein>
<evidence type="ECO:0000256" key="7">
    <source>
        <dbReference type="SAM" id="MobiDB-lite"/>
    </source>
</evidence>
<dbReference type="EMBL" id="GL883154">
    <property type="protein sequence ID" value="EGF99829.1"/>
    <property type="molecule type" value="Genomic_DNA"/>
</dbReference>
<dbReference type="STRING" id="747676.F4S6B2"/>
<reference evidence="11" key="1">
    <citation type="journal article" date="2011" name="Proc. Natl. Acad. Sci. U.S.A.">
        <title>Obligate biotrophy features unraveled by the genomic analysis of rust fungi.</title>
        <authorList>
            <person name="Duplessis S."/>
            <person name="Cuomo C.A."/>
            <person name="Lin Y.-C."/>
            <person name="Aerts A."/>
            <person name="Tisserant E."/>
            <person name="Veneault-Fourrey C."/>
            <person name="Joly D.L."/>
            <person name="Hacquard S."/>
            <person name="Amselem J."/>
            <person name="Cantarel B.L."/>
            <person name="Chiu R."/>
            <person name="Coutinho P.M."/>
            <person name="Feau N."/>
            <person name="Field M."/>
            <person name="Frey P."/>
            <person name="Gelhaye E."/>
            <person name="Goldberg J."/>
            <person name="Grabherr M.G."/>
            <person name="Kodira C.D."/>
            <person name="Kohler A."/>
            <person name="Kuees U."/>
            <person name="Lindquist E.A."/>
            <person name="Lucas S.M."/>
            <person name="Mago R."/>
            <person name="Mauceli E."/>
            <person name="Morin E."/>
            <person name="Murat C."/>
            <person name="Pangilinan J.L."/>
            <person name="Park R."/>
            <person name="Pearson M."/>
            <person name="Quesneville H."/>
            <person name="Rouhier N."/>
            <person name="Sakthikumar S."/>
            <person name="Salamov A.A."/>
            <person name="Schmutz J."/>
            <person name="Selles B."/>
            <person name="Shapiro H."/>
            <person name="Tanguay P."/>
            <person name="Tuskan G.A."/>
            <person name="Henrissat B."/>
            <person name="Van de Peer Y."/>
            <person name="Rouze P."/>
            <person name="Ellis J.G."/>
            <person name="Dodds P.N."/>
            <person name="Schein J.E."/>
            <person name="Zhong S."/>
            <person name="Hamelin R.C."/>
            <person name="Grigoriev I.V."/>
            <person name="Szabo L.J."/>
            <person name="Martin F."/>
        </authorList>
    </citation>
    <scope>NUCLEOTIDE SEQUENCE [LARGE SCALE GENOMIC DNA]</scope>
    <source>
        <strain evidence="11">98AG31 / pathotype 3-4-7</strain>
    </source>
</reference>
<dbReference type="Proteomes" id="UP000001072">
    <property type="component" value="Unassembled WGS sequence"/>
</dbReference>
<dbReference type="AlphaFoldDB" id="F4S6B2"/>